<dbReference type="InterPro" id="IPR020568">
    <property type="entry name" value="Ribosomal_Su5_D2-typ_SF"/>
</dbReference>
<dbReference type="CDD" id="cd19500">
    <property type="entry name" value="RecA-like_Lon"/>
    <property type="match status" value="1"/>
</dbReference>
<protein>
    <recommendedName>
        <fullName evidence="10 11">Lon protease</fullName>
        <ecNumber evidence="10 11">3.4.21.53</ecNumber>
    </recommendedName>
    <alternativeName>
        <fullName evidence="10">ATP-dependent protease La</fullName>
    </alternativeName>
</protein>
<dbReference type="Gene3D" id="2.30.130.40">
    <property type="entry name" value="LON domain-like"/>
    <property type="match status" value="1"/>
</dbReference>
<dbReference type="Gene3D" id="1.20.5.5270">
    <property type="match status" value="1"/>
</dbReference>
<evidence type="ECO:0000256" key="4">
    <source>
        <dbReference type="ARBA" id="ARBA00022741"/>
    </source>
</evidence>
<dbReference type="Gene3D" id="1.20.58.1480">
    <property type="match status" value="1"/>
</dbReference>
<feature type="active site" evidence="10 12">
    <location>
        <position position="728"/>
    </location>
</feature>
<keyword evidence="2 10" id="KW-0963">Cytoplasm</keyword>
<dbReference type="InterPro" id="IPR014721">
    <property type="entry name" value="Ribsml_uS5_D2-typ_fold_subgr"/>
</dbReference>
<organism evidence="18 19">
    <name type="scientific">Candidatus Roizmanbacteria bacterium GW2011_GWA2_35_19</name>
    <dbReference type="NCBI Taxonomy" id="1618478"/>
    <lineage>
        <taxon>Bacteria</taxon>
        <taxon>Candidatus Roizmaniibacteriota</taxon>
    </lineage>
</organism>
<accession>A0A0G0BZ11</accession>
<comment type="induction">
    <text evidence="10">By heat shock.</text>
</comment>
<dbReference type="PIRSF" id="PIRSF001174">
    <property type="entry name" value="Lon_proteas"/>
    <property type="match status" value="1"/>
</dbReference>
<dbReference type="InterPro" id="IPR008268">
    <property type="entry name" value="Peptidase_S16_AS"/>
</dbReference>
<dbReference type="Pfam" id="PF05362">
    <property type="entry name" value="Lon_C"/>
    <property type="match status" value="1"/>
</dbReference>
<dbReference type="SMART" id="SM00464">
    <property type="entry name" value="LON"/>
    <property type="match status" value="1"/>
</dbReference>
<keyword evidence="7 10" id="KW-0067">ATP-binding</keyword>
<dbReference type="FunFam" id="1.20.5.5270:FF:000002">
    <property type="entry name" value="Lon protease homolog"/>
    <property type="match status" value="1"/>
</dbReference>
<dbReference type="SMART" id="SM00382">
    <property type="entry name" value="AAA"/>
    <property type="match status" value="1"/>
</dbReference>
<feature type="domain" description="Lon N-terminal" evidence="17">
    <location>
        <begin position="13"/>
        <end position="206"/>
    </location>
</feature>
<dbReference type="Pfam" id="PF00004">
    <property type="entry name" value="AAA"/>
    <property type="match status" value="1"/>
</dbReference>
<dbReference type="InterPro" id="IPR003959">
    <property type="entry name" value="ATPase_AAA_core"/>
</dbReference>
<proteinExistence type="evidence at transcript level"/>
<dbReference type="SUPFAM" id="SSF88697">
    <property type="entry name" value="PUA domain-like"/>
    <property type="match status" value="1"/>
</dbReference>
<dbReference type="Gene3D" id="3.30.230.10">
    <property type="match status" value="1"/>
</dbReference>
<evidence type="ECO:0000256" key="13">
    <source>
        <dbReference type="PIRSR" id="PIRSR001174-2"/>
    </source>
</evidence>
<dbReference type="InterPro" id="IPR008269">
    <property type="entry name" value="Lon_proteolytic"/>
</dbReference>
<evidence type="ECO:0000313" key="18">
    <source>
        <dbReference type="EMBL" id="KKP74463.1"/>
    </source>
</evidence>
<evidence type="ECO:0000313" key="19">
    <source>
        <dbReference type="Proteomes" id="UP000034457"/>
    </source>
</evidence>
<evidence type="ECO:0000256" key="9">
    <source>
        <dbReference type="ARBA" id="ARBA00050665"/>
    </source>
</evidence>
<feature type="active site" evidence="10 12">
    <location>
        <position position="685"/>
    </location>
</feature>
<evidence type="ECO:0000256" key="2">
    <source>
        <dbReference type="ARBA" id="ARBA00022490"/>
    </source>
</evidence>
<comment type="function">
    <text evidence="10">ATP-dependent serine protease that mediates the selective degradation of mutant and abnormal proteins as well as certain short-lived regulatory proteins. Required for cellular homeostasis and for survival from DNA damage and developmental changes induced by stress. Degrades polypeptides processively to yield small peptide fragments that are 5 to 10 amino acids long. Binds to DNA in a double-stranded, site-specific manner.</text>
</comment>
<keyword evidence="6 10" id="KW-0720">Serine protease</keyword>
<feature type="binding site" evidence="10 13">
    <location>
        <begin position="362"/>
        <end position="369"/>
    </location>
    <ligand>
        <name>ATP</name>
        <dbReference type="ChEBI" id="CHEBI:30616"/>
    </ligand>
</feature>
<sequence>MAFLVGASEQYIYPVAAVRDGIVFPNTENVLIFGRPKSVAAINAAMKKDKKIILLMQKNPTHEDPPSTELHYVGVLATIEKTAVGEKGEINALVKGREKVKLLNFTKEDQWFEGKVQIVHDEAREDEETKAMVKHISSQIKKAINLGKTVDFVFLMNILNTGNSLDFSNQIAVVLDIKSGERQNLLEESNLKNRLKKEVDFVDREIKVLEIEFRLSSKTQKKFEQGMKESILREKMKTIEEELGEKGEDKDISEYREKIKKAKMPLEVQEKAEKELKRLKQMSQFNPESSYVRTYLDWLVELPWSVTSANNVEIKAAEKILDEDHFGLKKIKERILEYLAVLELRKKKASKGYQPTILCFVGPPGVGKTSLGKSIARSLGRKFVKMSLGGIRDEAEIRGHRRTYVGALPGRMIQGIKQSATRNPVFMLDEIDKIGRDYRGDPSAALLEALDPEQNHSFSDHYLEVPFNLSDVFFITTANILDTIPNALLDRLEVIHFPGYTEDEKFNIARNYLVKKQGESHSLSPKEVKMTDVTLKTIIRRYTREAGVRELERQVATIFRKIAREIVENKFKSKIVGNPDLHKYLGPFKYSSQMIEEKDTIGISTGLAWTQAGGDILFIEVAIMPGKGSLTLTGQLGDVMKESCQAALSYVRARYKKFGLKEDFYGKIDIHVHVPEGAVPKDGPSAGLAITTAMISALTKTPTIRTVAMTGEITLRGRALEIGGVKEKVIAAHRAGIKTVILPKDNKKDLEDIPDYVLKGLEFIYVEHMDQVLKVVLKNNKIN</sequence>
<dbReference type="PROSITE" id="PS51786">
    <property type="entry name" value="LON_PROTEOLYTIC"/>
    <property type="match status" value="1"/>
</dbReference>
<dbReference type="InterPro" id="IPR003593">
    <property type="entry name" value="AAA+_ATPase"/>
</dbReference>
<dbReference type="InterPro" id="IPR046336">
    <property type="entry name" value="Lon_prtase_N_sf"/>
</dbReference>
<dbReference type="GO" id="GO:0005737">
    <property type="term" value="C:cytoplasm"/>
    <property type="evidence" value="ECO:0007669"/>
    <property type="project" value="UniProtKB-SubCell"/>
</dbReference>
<dbReference type="GO" id="GO:0006515">
    <property type="term" value="P:protein quality control for misfolded or incompletely synthesized proteins"/>
    <property type="evidence" value="ECO:0007669"/>
    <property type="project" value="UniProtKB-UniRule"/>
</dbReference>
<dbReference type="PROSITE" id="PS51787">
    <property type="entry name" value="LON_N"/>
    <property type="match status" value="1"/>
</dbReference>
<dbReference type="PROSITE" id="PS01046">
    <property type="entry name" value="LON_SER"/>
    <property type="match status" value="1"/>
</dbReference>
<dbReference type="PATRIC" id="fig|1618478.3.peg.66"/>
<comment type="subunit">
    <text evidence="10 11">Homohexamer. Organized in a ring with a central cavity.</text>
</comment>
<evidence type="ECO:0000256" key="5">
    <source>
        <dbReference type="ARBA" id="ARBA00022801"/>
    </source>
</evidence>
<dbReference type="SUPFAM" id="SSF52540">
    <property type="entry name" value="P-loop containing nucleoside triphosphate hydrolases"/>
    <property type="match status" value="1"/>
</dbReference>
<keyword evidence="5 10" id="KW-0378">Hydrolase</keyword>
<dbReference type="STRING" id="1618478.UR68_C0001G0063"/>
<dbReference type="PRINTS" id="PR00830">
    <property type="entry name" value="ENDOLAPTASE"/>
</dbReference>
<dbReference type="Pfam" id="PF22667">
    <property type="entry name" value="Lon_lid"/>
    <property type="match status" value="1"/>
</dbReference>
<dbReference type="NCBIfam" id="TIGR00763">
    <property type="entry name" value="lon"/>
    <property type="match status" value="1"/>
</dbReference>
<evidence type="ECO:0000256" key="1">
    <source>
        <dbReference type="ARBA" id="ARBA00004496"/>
    </source>
</evidence>
<keyword evidence="4 10" id="KW-0547">Nucleotide-binding</keyword>
<dbReference type="InterPro" id="IPR003111">
    <property type="entry name" value="Lon_prtase_N"/>
</dbReference>
<dbReference type="AlphaFoldDB" id="A0A0G0BZ11"/>
<dbReference type="InterPro" id="IPR027417">
    <property type="entry name" value="P-loop_NTPase"/>
</dbReference>
<dbReference type="HAMAP" id="MF_01973">
    <property type="entry name" value="lon_bact"/>
    <property type="match status" value="1"/>
</dbReference>
<evidence type="ECO:0000256" key="15">
    <source>
        <dbReference type="RuleBase" id="RU000591"/>
    </source>
</evidence>
<feature type="domain" description="Lon proteolytic" evidence="16">
    <location>
        <begin position="598"/>
        <end position="779"/>
    </location>
</feature>
<evidence type="ECO:0000256" key="8">
    <source>
        <dbReference type="ARBA" id="ARBA00023016"/>
    </source>
</evidence>
<dbReference type="GO" id="GO:0005524">
    <property type="term" value="F:ATP binding"/>
    <property type="evidence" value="ECO:0007669"/>
    <property type="project" value="UniProtKB-UniRule"/>
</dbReference>
<dbReference type="GO" id="GO:0004252">
    <property type="term" value="F:serine-type endopeptidase activity"/>
    <property type="evidence" value="ECO:0007669"/>
    <property type="project" value="UniProtKB-UniRule"/>
</dbReference>
<dbReference type="PANTHER" id="PTHR10046">
    <property type="entry name" value="ATP DEPENDENT LON PROTEASE FAMILY MEMBER"/>
    <property type="match status" value="1"/>
</dbReference>
<dbReference type="InterPro" id="IPR015947">
    <property type="entry name" value="PUA-like_sf"/>
</dbReference>
<evidence type="ECO:0000256" key="6">
    <source>
        <dbReference type="ARBA" id="ARBA00022825"/>
    </source>
</evidence>
<dbReference type="EMBL" id="LBQC01000001">
    <property type="protein sequence ID" value="KKP74463.1"/>
    <property type="molecule type" value="Genomic_DNA"/>
</dbReference>
<evidence type="ECO:0000256" key="12">
    <source>
        <dbReference type="PIRSR" id="PIRSR001174-1"/>
    </source>
</evidence>
<keyword evidence="3 10" id="KW-0645">Protease</keyword>
<gene>
    <name evidence="10" type="primary">lon</name>
    <name evidence="18" type="ORF">UR68_C0001G0063</name>
</gene>
<evidence type="ECO:0000256" key="10">
    <source>
        <dbReference type="HAMAP-Rule" id="MF_01973"/>
    </source>
</evidence>
<evidence type="ECO:0000256" key="11">
    <source>
        <dbReference type="PIRNR" id="PIRNR001174"/>
    </source>
</evidence>
<comment type="subcellular location">
    <subcellularLocation>
        <location evidence="1 10 11">Cytoplasm</location>
    </subcellularLocation>
</comment>
<dbReference type="EC" id="3.4.21.53" evidence="10 11"/>
<evidence type="ECO:0000259" key="16">
    <source>
        <dbReference type="PROSITE" id="PS51786"/>
    </source>
</evidence>
<dbReference type="Gene3D" id="3.40.50.300">
    <property type="entry name" value="P-loop containing nucleotide triphosphate hydrolases"/>
    <property type="match status" value="1"/>
</dbReference>
<evidence type="ECO:0000256" key="7">
    <source>
        <dbReference type="ARBA" id="ARBA00022840"/>
    </source>
</evidence>
<comment type="caution">
    <text evidence="18">The sequence shown here is derived from an EMBL/GenBank/DDBJ whole genome shotgun (WGS) entry which is preliminary data.</text>
</comment>
<evidence type="ECO:0000256" key="3">
    <source>
        <dbReference type="ARBA" id="ARBA00022670"/>
    </source>
</evidence>
<dbReference type="GO" id="GO:0043565">
    <property type="term" value="F:sequence-specific DNA binding"/>
    <property type="evidence" value="ECO:0007669"/>
    <property type="project" value="UniProtKB-UniRule"/>
</dbReference>
<dbReference type="FunFam" id="3.40.50.300:FF:000021">
    <property type="entry name" value="Lon protease homolog"/>
    <property type="match status" value="1"/>
</dbReference>
<dbReference type="GO" id="GO:0004176">
    <property type="term" value="F:ATP-dependent peptidase activity"/>
    <property type="evidence" value="ECO:0007669"/>
    <property type="project" value="UniProtKB-UniRule"/>
</dbReference>
<dbReference type="Gene3D" id="1.10.8.60">
    <property type="match status" value="1"/>
</dbReference>
<dbReference type="Pfam" id="PF02190">
    <property type="entry name" value="LON_substr_bdg"/>
    <property type="match status" value="1"/>
</dbReference>
<dbReference type="InterPro" id="IPR027543">
    <property type="entry name" value="Lon_bac"/>
</dbReference>
<name>A0A0G0BZ11_9BACT</name>
<evidence type="ECO:0000259" key="17">
    <source>
        <dbReference type="PROSITE" id="PS51787"/>
    </source>
</evidence>
<dbReference type="InterPro" id="IPR054594">
    <property type="entry name" value="Lon_lid"/>
</dbReference>
<dbReference type="GO" id="GO:0034605">
    <property type="term" value="P:cellular response to heat"/>
    <property type="evidence" value="ECO:0007669"/>
    <property type="project" value="UniProtKB-UniRule"/>
</dbReference>
<dbReference type="Proteomes" id="UP000034457">
    <property type="component" value="Unassembled WGS sequence"/>
</dbReference>
<dbReference type="GO" id="GO:0016887">
    <property type="term" value="F:ATP hydrolysis activity"/>
    <property type="evidence" value="ECO:0007669"/>
    <property type="project" value="UniProtKB-UniRule"/>
</dbReference>
<comment type="catalytic activity">
    <reaction evidence="9 10 11 14">
        <text>Hydrolysis of proteins in presence of ATP.</text>
        <dbReference type="EC" id="3.4.21.53"/>
    </reaction>
</comment>
<dbReference type="InterPro" id="IPR004815">
    <property type="entry name" value="Lon_bac/euk-typ"/>
</dbReference>
<reference evidence="18 19" key="1">
    <citation type="journal article" date="2015" name="Nature">
        <title>rRNA introns, odd ribosomes, and small enigmatic genomes across a large radiation of phyla.</title>
        <authorList>
            <person name="Brown C.T."/>
            <person name="Hug L.A."/>
            <person name="Thomas B.C."/>
            <person name="Sharon I."/>
            <person name="Castelle C.J."/>
            <person name="Singh A."/>
            <person name="Wilkins M.J."/>
            <person name="Williams K.H."/>
            <person name="Banfield J.F."/>
        </authorList>
    </citation>
    <scope>NUCLEOTIDE SEQUENCE [LARGE SCALE GENOMIC DNA]</scope>
</reference>
<keyword evidence="8 10" id="KW-0346">Stress response</keyword>
<comment type="similarity">
    <text evidence="10 11 14 15">Belongs to the peptidase S16 family.</text>
</comment>
<dbReference type="SUPFAM" id="SSF54211">
    <property type="entry name" value="Ribosomal protein S5 domain 2-like"/>
    <property type="match status" value="1"/>
</dbReference>
<evidence type="ECO:0000256" key="14">
    <source>
        <dbReference type="PROSITE-ProRule" id="PRU01122"/>
    </source>
</evidence>
<dbReference type="InterPro" id="IPR027065">
    <property type="entry name" value="Lon_Prtase"/>
</dbReference>